<evidence type="ECO:0000259" key="1">
    <source>
        <dbReference type="PROSITE" id="PS51704"/>
    </source>
</evidence>
<accession>A0A382PR21</accession>
<gene>
    <name evidence="2" type="ORF">METZ01_LOCUS328673</name>
</gene>
<dbReference type="PANTHER" id="PTHR46211">
    <property type="entry name" value="GLYCEROPHOSPHORYL DIESTER PHOSPHODIESTERASE"/>
    <property type="match status" value="1"/>
</dbReference>
<dbReference type="GO" id="GO:0006629">
    <property type="term" value="P:lipid metabolic process"/>
    <property type="evidence" value="ECO:0007669"/>
    <property type="project" value="InterPro"/>
</dbReference>
<reference evidence="2" key="1">
    <citation type="submission" date="2018-05" db="EMBL/GenBank/DDBJ databases">
        <authorList>
            <person name="Lanie J.A."/>
            <person name="Ng W.-L."/>
            <person name="Kazmierczak K.M."/>
            <person name="Andrzejewski T.M."/>
            <person name="Davidsen T.M."/>
            <person name="Wayne K.J."/>
            <person name="Tettelin H."/>
            <person name="Glass J.I."/>
            <person name="Rusch D."/>
            <person name="Podicherti R."/>
            <person name="Tsui H.-C.T."/>
            <person name="Winkler M.E."/>
        </authorList>
    </citation>
    <scope>NUCLEOTIDE SEQUENCE</scope>
</reference>
<dbReference type="InterPro" id="IPR017946">
    <property type="entry name" value="PLC-like_Pdiesterase_TIM-brl"/>
</dbReference>
<dbReference type="PROSITE" id="PS51704">
    <property type="entry name" value="GP_PDE"/>
    <property type="match status" value="1"/>
</dbReference>
<dbReference type="Pfam" id="PF03009">
    <property type="entry name" value="GDPD"/>
    <property type="match status" value="1"/>
</dbReference>
<proteinExistence type="predicted"/>
<dbReference type="EMBL" id="UINC01109179">
    <property type="protein sequence ID" value="SVC75819.1"/>
    <property type="molecule type" value="Genomic_DNA"/>
</dbReference>
<dbReference type="SUPFAM" id="SSF51695">
    <property type="entry name" value="PLC-like phosphodiesterases"/>
    <property type="match status" value="1"/>
</dbReference>
<name>A0A382PR21_9ZZZZ</name>
<feature type="domain" description="GP-PDE" evidence="1">
    <location>
        <begin position="2"/>
        <end position="215"/>
    </location>
</feature>
<dbReference type="PANTHER" id="PTHR46211:SF14">
    <property type="entry name" value="GLYCEROPHOSPHODIESTER PHOSPHODIESTERASE"/>
    <property type="match status" value="1"/>
</dbReference>
<protein>
    <recommendedName>
        <fullName evidence="1">GP-PDE domain-containing protein</fullName>
    </recommendedName>
</protein>
<dbReference type="Gene3D" id="3.20.20.190">
    <property type="entry name" value="Phosphatidylinositol (PI) phosphodiesterase"/>
    <property type="match status" value="1"/>
</dbReference>
<dbReference type="GO" id="GO:0008081">
    <property type="term" value="F:phosphoric diester hydrolase activity"/>
    <property type="evidence" value="ECO:0007669"/>
    <property type="project" value="InterPro"/>
</dbReference>
<dbReference type="InterPro" id="IPR030395">
    <property type="entry name" value="GP_PDE_dom"/>
</dbReference>
<dbReference type="AlphaFoldDB" id="A0A382PR21"/>
<organism evidence="2">
    <name type="scientific">marine metagenome</name>
    <dbReference type="NCBI Taxonomy" id="408172"/>
    <lineage>
        <taxon>unclassified sequences</taxon>
        <taxon>metagenomes</taxon>
        <taxon>ecological metagenomes</taxon>
    </lineage>
</organism>
<sequence>MAHLIIHRGIVNKQYKENLLKSFKQSFKKGYGIETDIHATKDHEFICFHDFTLNRIFKKKESVKNMEYSKIKKISTQNKKPIPLLKDLLKTSKNKYPLFIEIKPTFSKKLLQKLLKETSKFSKCVFISFKHENIYNLLKIKSNTKVGLSFSPPASVKTIIKKSNNKKIDCLILDKFFLKNKSIQDLKIKKYYYTIKTKSEFNKYSKNNNLIFENL</sequence>
<evidence type="ECO:0000313" key="2">
    <source>
        <dbReference type="EMBL" id="SVC75819.1"/>
    </source>
</evidence>